<feature type="region of interest" description="Disordered" evidence="1">
    <location>
        <begin position="387"/>
        <end position="488"/>
    </location>
</feature>
<dbReference type="InterPro" id="IPR003615">
    <property type="entry name" value="HNH_nuc"/>
</dbReference>
<organism evidence="3 4">
    <name type="scientific">Petromyces alliaceus</name>
    <name type="common">Aspergillus alliaceus</name>
    <dbReference type="NCBI Taxonomy" id="209559"/>
    <lineage>
        <taxon>Eukaryota</taxon>
        <taxon>Fungi</taxon>
        <taxon>Dikarya</taxon>
        <taxon>Ascomycota</taxon>
        <taxon>Pezizomycotina</taxon>
        <taxon>Eurotiomycetes</taxon>
        <taxon>Eurotiomycetidae</taxon>
        <taxon>Eurotiales</taxon>
        <taxon>Aspergillaceae</taxon>
        <taxon>Aspergillus</taxon>
        <taxon>Aspergillus subgen. Circumdati</taxon>
    </lineage>
</organism>
<dbReference type="EMBL" id="SPNV01000110">
    <property type="protein sequence ID" value="KAF5861057.1"/>
    <property type="molecule type" value="Genomic_DNA"/>
</dbReference>
<feature type="region of interest" description="Disordered" evidence="1">
    <location>
        <begin position="107"/>
        <end position="163"/>
    </location>
</feature>
<proteinExistence type="predicted"/>
<evidence type="ECO:0000313" key="3">
    <source>
        <dbReference type="EMBL" id="KAF5861057.1"/>
    </source>
</evidence>
<comment type="caution">
    <text evidence="3">The sequence shown here is derived from an EMBL/GenBank/DDBJ whole genome shotgun (WGS) entry which is preliminary data.</text>
</comment>
<feature type="region of interest" description="Disordered" evidence="1">
    <location>
        <begin position="1"/>
        <end position="29"/>
    </location>
</feature>
<sequence>MSTLRPTTNKRTTRASTKDRSASTGPADELLDSERRKIIAQLSDYIGDRKLASTGWALLWFTDLAILRKYLKSCEDKPGPAIVAGIFGRSETIKDIIMSWKCRPRASWSSEEGPEEPGVEETPKKRQRTSKTTSKIPTPAGKTPSAAVGSRVETKQPTGRSEAAKTLCKERDYHACILTGYREPLEVAHIFPYSLSQREKTELDIFWENLGMYWSTEKINKWKEQVLGSGGTEICPNLMCMSNLAHKLWETARFALKPLSISEDQRVLKVKFYWMSINKFSDNMSSKKAPSPFPDGRLSSIKVEDKHNAKLFNINTEKALRSGDVLTFKTDDPVGHPLPSMELLNMQWALHRVLALSGAADATVEDLDPDPDKLLWGRNAWEMNLEATDEDVEEEMVDETEKEEELPSVPDEESWDEVVVEAPRFRGRTNPSTDENSPSRENRPGSSLPRSRYVHHMDEGEKLRQGEQAEQEEQESSLVFRFRGTNIH</sequence>
<feature type="compositionally biased region" description="Acidic residues" evidence="1">
    <location>
        <begin position="387"/>
        <end position="419"/>
    </location>
</feature>
<dbReference type="AlphaFoldDB" id="A0A8H6A5B7"/>
<accession>A0A8H6A5B7</accession>
<dbReference type="Proteomes" id="UP000541154">
    <property type="component" value="Unassembled WGS sequence"/>
</dbReference>
<evidence type="ECO:0000259" key="2">
    <source>
        <dbReference type="Pfam" id="PF13391"/>
    </source>
</evidence>
<feature type="compositionally biased region" description="Basic and acidic residues" evidence="1">
    <location>
        <begin position="455"/>
        <end position="467"/>
    </location>
</feature>
<evidence type="ECO:0000313" key="4">
    <source>
        <dbReference type="Proteomes" id="UP000541154"/>
    </source>
</evidence>
<keyword evidence="4" id="KW-1185">Reference proteome</keyword>
<reference evidence="3 4" key="1">
    <citation type="submission" date="2019-04" db="EMBL/GenBank/DDBJ databases">
        <title>Aspergillus burnettii sp. nov., novel species from soil in southeast Queensland.</title>
        <authorList>
            <person name="Gilchrist C.L.M."/>
            <person name="Pitt J.I."/>
            <person name="Lange L."/>
            <person name="Lacey H.J."/>
            <person name="Vuong D."/>
            <person name="Midgley D.J."/>
            <person name="Greenfield P."/>
            <person name="Bradbury M."/>
            <person name="Lacey E."/>
            <person name="Busk P.K."/>
            <person name="Pilgaard B."/>
            <person name="Chooi Y.H."/>
            <person name="Piggott A.M."/>
        </authorList>
    </citation>
    <scope>NUCLEOTIDE SEQUENCE [LARGE SCALE GENOMIC DNA]</scope>
    <source>
        <strain evidence="3 4">FRR 5400</strain>
    </source>
</reference>
<protein>
    <recommendedName>
        <fullName evidence="2">HNH nuclease domain-containing protein</fullName>
    </recommendedName>
</protein>
<evidence type="ECO:0000256" key="1">
    <source>
        <dbReference type="SAM" id="MobiDB-lite"/>
    </source>
</evidence>
<name>A0A8H6A5B7_PETAA</name>
<feature type="compositionally biased region" description="Polar residues" evidence="1">
    <location>
        <begin position="1"/>
        <end position="10"/>
    </location>
</feature>
<feature type="domain" description="HNH nuclease" evidence="2">
    <location>
        <begin position="176"/>
        <end position="256"/>
    </location>
</feature>
<gene>
    <name evidence="3" type="ORF">ETB97_000746</name>
</gene>
<dbReference type="Pfam" id="PF13391">
    <property type="entry name" value="HNH_2"/>
    <property type="match status" value="1"/>
</dbReference>